<dbReference type="InterPro" id="IPR011047">
    <property type="entry name" value="Quinoprotein_ADH-like_sf"/>
</dbReference>
<dbReference type="RefSeq" id="WP_207989929.1">
    <property type="nucleotide sequence ID" value="NZ_CP071794.1"/>
</dbReference>
<reference evidence="10 11" key="1">
    <citation type="submission" date="2021-03" db="EMBL/GenBank/DDBJ databases">
        <title>Complete genome of Parasphingorhabdus_sp.JHSY0214.</title>
        <authorList>
            <person name="Yoo J.H."/>
            <person name="Bae J.W."/>
        </authorList>
    </citation>
    <scope>NUCLEOTIDE SEQUENCE [LARGE SCALE GENOMIC DNA]</scope>
    <source>
        <strain evidence="10 11">JHSY0214</strain>
    </source>
</reference>
<sequence length="623" mass="66747">MRSIFTSSATILFAASFLGGCDSSGKPTQPDDRSANTVTVQNEAGKALYQQYCASCHDNGSTEAPTKAAIMMQGTEEIVRALNSGIMKEQASMLQPMQRRLIAEYLGSPKTGDALVNAKANQCSGTLKLASSPSWNRWGNGLRNSRYQPASLSGINPQTAPNLKLKWAFGFPGAARARSQPAVTREAIFTGSQSGLVYALDTKTGCVWWTFEAKAEVRNAPTISTDSEGKPKTLYFGDLEANVYAVDAGSGELLWTRSVRDHPAGTITGSITLYKSRLFVPMSSLEVVNAYSPEYECCTFRGGVLALDARTGETRWRFYTTAKPEKTGTNSVGRDRFGPSGAPIWSTPTVDRKRNLIYVGTGENYSSPANDMSDAIIALEPDSGAVVWVQQTIEGDAWNAACGRHGTQVNCPEENGPDFDFGAPPILTRLSNGKDIILAGQKSGMIYGMDPDNAGKILWEKRAGMGGFNGGVHWGMATDGETLFVGIADTPGNEFAVGPARQGMHAYDPATGKALWSKYEPDVCDENKHECRTALSAPPTITPGVIFSGALNGILRAYSMDGGTILWSTDTRREYETVNNVKARGGSIDSSGPVVANGLLIVNSGYDKFGQIPGNVMLVYGLE</sequence>
<dbReference type="EMBL" id="CP071794">
    <property type="protein sequence ID" value="QTD57454.1"/>
    <property type="molecule type" value="Genomic_DNA"/>
</dbReference>
<evidence type="ECO:0000256" key="2">
    <source>
        <dbReference type="ARBA" id="ARBA00008156"/>
    </source>
</evidence>
<dbReference type="InterPro" id="IPR002372">
    <property type="entry name" value="PQQ_rpt_dom"/>
</dbReference>
<dbReference type="Pfam" id="PF13442">
    <property type="entry name" value="Cytochrome_CBB3"/>
    <property type="match status" value="1"/>
</dbReference>
<name>A0ABX7T774_9SPHN</name>
<dbReference type="InterPro" id="IPR018391">
    <property type="entry name" value="PQQ_b-propeller_rpt"/>
</dbReference>
<evidence type="ECO:0000313" key="10">
    <source>
        <dbReference type="EMBL" id="QTD57454.1"/>
    </source>
</evidence>
<evidence type="ECO:0000256" key="6">
    <source>
        <dbReference type="ARBA" id="ARBA00023002"/>
    </source>
</evidence>
<evidence type="ECO:0000256" key="8">
    <source>
        <dbReference type="PROSITE-ProRule" id="PRU00433"/>
    </source>
</evidence>
<dbReference type="SMART" id="SM00564">
    <property type="entry name" value="PQQ"/>
    <property type="match status" value="7"/>
</dbReference>
<evidence type="ECO:0000256" key="4">
    <source>
        <dbReference type="ARBA" id="ARBA00022723"/>
    </source>
</evidence>
<accession>A0ABX7T774</accession>
<dbReference type="Pfam" id="PF01011">
    <property type="entry name" value="PQQ"/>
    <property type="match status" value="1"/>
</dbReference>
<dbReference type="InterPro" id="IPR009056">
    <property type="entry name" value="Cyt_c-like_dom"/>
</dbReference>
<keyword evidence="6" id="KW-0560">Oxidoreductase</keyword>
<keyword evidence="5" id="KW-0732">Signal</keyword>
<keyword evidence="4 8" id="KW-0479">Metal-binding</keyword>
<gene>
    <name evidence="10" type="ORF">J4G78_07990</name>
</gene>
<keyword evidence="3 8" id="KW-0349">Heme</keyword>
<dbReference type="PANTHER" id="PTHR32303:SF10">
    <property type="entry name" value="OUTER MEMBRANE PROTEIN ASSEMBLY FACTOR BAMB"/>
    <property type="match status" value="1"/>
</dbReference>
<protein>
    <submittedName>
        <fullName evidence="10">PQQ-binding-like beta-propeller repeat protein</fullName>
    </submittedName>
</protein>
<dbReference type="Gene3D" id="1.10.760.10">
    <property type="entry name" value="Cytochrome c-like domain"/>
    <property type="match status" value="1"/>
</dbReference>
<keyword evidence="7 8" id="KW-0408">Iron</keyword>
<dbReference type="Proteomes" id="UP000663923">
    <property type="component" value="Chromosome"/>
</dbReference>
<dbReference type="PROSITE" id="PS51007">
    <property type="entry name" value="CYTC"/>
    <property type="match status" value="1"/>
</dbReference>
<dbReference type="PANTHER" id="PTHR32303">
    <property type="entry name" value="QUINOPROTEIN ALCOHOL DEHYDROGENASE (CYTOCHROME C)"/>
    <property type="match status" value="1"/>
</dbReference>
<dbReference type="Pfam" id="PF13360">
    <property type="entry name" value="PQQ_2"/>
    <property type="match status" value="1"/>
</dbReference>
<dbReference type="Gene3D" id="2.140.10.10">
    <property type="entry name" value="Quinoprotein alcohol dehydrogenase-like superfamily"/>
    <property type="match status" value="2"/>
</dbReference>
<feature type="domain" description="Cytochrome c" evidence="9">
    <location>
        <begin position="40"/>
        <end position="110"/>
    </location>
</feature>
<dbReference type="SUPFAM" id="SSF46626">
    <property type="entry name" value="Cytochrome c"/>
    <property type="match status" value="1"/>
</dbReference>
<organism evidence="10 11">
    <name type="scientific">Parasphingorhabdus cellanae</name>
    <dbReference type="NCBI Taxonomy" id="2806553"/>
    <lineage>
        <taxon>Bacteria</taxon>
        <taxon>Pseudomonadati</taxon>
        <taxon>Pseudomonadota</taxon>
        <taxon>Alphaproteobacteria</taxon>
        <taxon>Sphingomonadales</taxon>
        <taxon>Sphingomonadaceae</taxon>
        <taxon>Parasphingorhabdus</taxon>
    </lineage>
</organism>
<evidence type="ECO:0000256" key="5">
    <source>
        <dbReference type="ARBA" id="ARBA00022729"/>
    </source>
</evidence>
<comment type="similarity">
    <text evidence="2">Belongs to the bacterial PQQ dehydrogenase family.</text>
</comment>
<comment type="cofactor">
    <cofactor evidence="1">
        <name>pyrroloquinoline quinone</name>
        <dbReference type="ChEBI" id="CHEBI:58442"/>
    </cofactor>
</comment>
<evidence type="ECO:0000313" key="11">
    <source>
        <dbReference type="Proteomes" id="UP000663923"/>
    </source>
</evidence>
<dbReference type="SUPFAM" id="SSF50998">
    <property type="entry name" value="Quinoprotein alcohol dehydrogenase-like"/>
    <property type="match status" value="1"/>
</dbReference>
<evidence type="ECO:0000259" key="9">
    <source>
        <dbReference type="PROSITE" id="PS51007"/>
    </source>
</evidence>
<evidence type="ECO:0000256" key="3">
    <source>
        <dbReference type="ARBA" id="ARBA00022617"/>
    </source>
</evidence>
<evidence type="ECO:0000256" key="1">
    <source>
        <dbReference type="ARBA" id="ARBA00001931"/>
    </source>
</evidence>
<dbReference type="InterPro" id="IPR036909">
    <property type="entry name" value="Cyt_c-like_dom_sf"/>
</dbReference>
<dbReference type="PROSITE" id="PS51257">
    <property type="entry name" value="PROKAR_LIPOPROTEIN"/>
    <property type="match status" value="1"/>
</dbReference>
<evidence type="ECO:0000256" key="7">
    <source>
        <dbReference type="ARBA" id="ARBA00023004"/>
    </source>
</evidence>
<keyword evidence="11" id="KW-1185">Reference proteome</keyword>
<proteinExistence type="inferred from homology"/>